<gene>
    <name evidence="1" type="ORF">DL762_006178</name>
</gene>
<evidence type="ECO:0000313" key="2">
    <source>
        <dbReference type="Proteomes" id="UP000294003"/>
    </source>
</evidence>
<comment type="caution">
    <text evidence="1">The sequence shown here is derived from an EMBL/GenBank/DDBJ whole genome shotgun (WGS) entry which is preliminary data.</text>
</comment>
<dbReference type="EMBL" id="QJNS01000190">
    <property type="protein sequence ID" value="RYO83344.1"/>
    <property type="molecule type" value="Genomic_DNA"/>
</dbReference>
<keyword evidence="2" id="KW-1185">Reference proteome</keyword>
<reference evidence="1 2" key="1">
    <citation type="submission" date="2018-06" db="EMBL/GenBank/DDBJ databases">
        <title>Complete Genomes of Monosporascus.</title>
        <authorList>
            <person name="Robinson A.J."/>
            <person name="Natvig D.O."/>
        </authorList>
    </citation>
    <scope>NUCLEOTIDE SEQUENCE [LARGE SCALE GENOMIC DNA]</scope>
    <source>
        <strain evidence="1 2">CBS 609.92</strain>
    </source>
</reference>
<evidence type="ECO:0000313" key="1">
    <source>
        <dbReference type="EMBL" id="RYO83344.1"/>
    </source>
</evidence>
<dbReference type="Proteomes" id="UP000294003">
    <property type="component" value="Unassembled WGS sequence"/>
</dbReference>
<proteinExistence type="predicted"/>
<protein>
    <submittedName>
        <fullName evidence="1">Uncharacterized protein</fullName>
    </submittedName>
</protein>
<name>A0ABY0H2S1_9PEZI</name>
<accession>A0ABY0H2S1</accession>
<sequence length="133" mass="14629">MPPQQQSDEGRTSWHSSGPNEVILADHFRILGIELLGHLLGRQDHLPSEAHVLHSLRAAPARDPQEVRHVRREVGRLTTAGNIIRSVPSVPTATRPLPPPHGPGEDGITLDIMLVSILRSEIHLSRGKVEPSR</sequence>
<organism evidence="1 2">
    <name type="scientific">Monosporascus cannonballus</name>
    <dbReference type="NCBI Taxonomy" id="155416"/>
    <lineage>
        <taxon>Eukaryota</taxon>
        <taxon>Fungi</taxon>
        <taxon>Dikarya</taxon>
        <taxon>Ascomycota</taxon>
        <taxon>Pezizomycotina</taxon>
        <taxon>Sordariomycetes</taxon>
        <taxon>Xylariomycetidae</taxon>
        <taxon>Xylariales</taxon>
        <taxon>Xylariales incertae sedis</taxon>
        <taxon>Monosporascus</taxon>
    </lineage>
</organism>